<evidence type="ECO:0000313" key="2">
    <source>
        <dbReference type="EMBL" id="KAJ7416865.1"/>
    </source>
</evidence>
<evidence type="ECO:0000259" key="1">
    <source>
        <dbReference type="PROSITE" id="PS50878"/>
    </source>
</evidence>
<dbReference type="SUPFAM" id="SSF56672">
    <property type="entry name" value="DNA/RNA polymerases"/>
    <property type="match status" value="1"/>
</dbReference>
<proteinExistence type="predicted"/>
<name>A0ABQ9D8Q7_9PASS</name>
<protein>
    <recommendedName>
        <fullName evidence="1">Reverse transcriptase domain-containing protein</fullName>
    </recommendedName>
</protein>
<dbReference type="PROSITE" id="PS50878">
    <property type="entry name" value="RT_POL"/>
    <property type="match status" value="1"/>
</dbReference>
<evidence type="ECO:0000313" key="3">
    <source>
        <dbReference type="Proteomes" id="UP001145742"/>
    </source>
</evidence>
<gene>
    <name evidence="2" type="ORF">WISP_68079</name>
</gene>
<organism evidence="2 3">
    <name type="scientific">Willisornis vidua</name>
    <name type="common">Xingu scale-backed antbird</name>
    <dbReference type="NCBI Taxonomy" id="1566151"/>
    <lineage>
        <taxon>Eukaryota</taxon>
        <taxon>Metazoa</taxon>
        <taxon>Chordata</taxon>
        <taxon>Craniata</taxon>
        <taxon>Vertebrata</taxon>
        <taxon>Euteleostomi</taxon>
        <taxon>Archelosauria</taxon>
        <taxon>Archosauria</taxon>
        <taxon>Dinosauria</taxon>
        <taxon>Saurischia</taxon>
        <taxon>Theropoda</taxon>
        <taxon>Coelurosauria</taxon>
        <taxon>Aves</taxon>
        <taxon>Neognathae</taxon>
        <taxon>Neoaves</taxon>
        <taxon>Telluraves</taxon>
        <taxon>Australaves</taxon>
        <taxon>Passeriformes</taxon>
        <taxon>Thamnophilidae</taxon>
        <taxon>Willisornis</taxon>
    </lineage>
</organism>
<dbReference type="InterPro" id="IPR043502">
    <property type="entry name" value="DNA/RNA_pol_sf"/>
</dbReference>
<dbReference type="InterPro" id="IPR000477">
    <property type="entry name" value="RT_dom"/>
</dbReference>
<dbReference type="EMBL" id="WHWB01033792">
    <property type="protein sequence ID" value="KAJ7416865.1"/>
    <property type="molecule type" value="Genomic_DNA"/>
</dbReference>
<accession>A0ABQ9D8Q7</accession>
<comment type="caution">
    <text evidence="2">The sequence shown here is derived from an EMBL/GenBank/DDBJ whole genome shotgun (WGS) entry which is preliminary data.</text>
</comment>
<keyword evidence="3" id="KW-1185">Reference proteome</keyword>
<reference evidence="2" key="1">
    <citation type="submission" date="2019-10" db="EMBL/GenBank/DDBJ databases">
        <authorList>
            <person name="Soares A.E.R."/>
            <person name="Aleixo A."/>
            <person name="Schneider P."/>
            <person name="Miyaki C.Y."/>
            <person name="Schneider M.P."/>
            <person name="Mello C."/>
            <person name="Vasconcelos A.T.R."/>
        </authorList>
    </citation>
    <scope>NUCLEOTIDE SEQUENCE</scope>
    <source>
        <tissue evidence="2">Muscle</tissue>
    </source>
</reference>
<feature type="domain" description="Reverse transcriptase" evidence="1">
    <location>
        <begin position="1"/>
        <end position="190"/>
    </location>
</feature>
<sequence>MSCLTNPISFYVQVTCLVDEGKAVNVVYLDFSKAFDTVSHNILLEKLAAHGLDRCTFCWIKNWPDGHAQRVLVNGTASSCKPVNSGIPQGSVLVPVLLDIFMDDLDEGIKSTIRKFPDETPKWGGVGERGGGVNLLEVEKCLQRNLDRLDRWSKSNSMRFNKVKYQVLHFGHRNPLQHYRLGTEWLDSQAEKDL</sequence>
<dbReference type="PANTHER" id="PTHR33332">
    <property type="entry name" value="REVERSE TRANSCRIPTASE DOMAIN-CONTAINING PROTEIN"/>
    <property type="match status" value="1"/>
</dbReference>
<dbReference type="Pfam" id="PF00078">
    <property type="entry name" value="RVT_1"/>
    <property type="match status" value="1"/>
</dbReference>
<dbReference type="Proteomes" id="UP001145742">
    <property type="component" value="Unassembled WGS sequence"/>
</dbReference>